<name>A0A8J4A2P9_9ACTN</name>
<evidence type="ECO:0008006" key="3">
    <source>
        <dbReference type="Google" id="ProtNLM"/>
    </source>
</evidence>
<accession>A0A8J4A2P9</accession>
<evidence type="ECO:0000313" key="1">
    <source>
        <dbReference type="EMBL" id="GIJ71691.1"/>
    </source>
</evidence>
<gene>
    <name evidence="1" type="ORF">Voc01_066080</name>
</gene>
<reference evidence="1" key="1">
    <citation type="submission" date="2021-01" db="EMBL/GenBank/DDBJ databases">
        <title>Whole genome shotgun sequence of Virgisporangium ochraceum NBRC 16418.</title>
        <authorList>
            <person name="Komaki H."/>
            <person name="Tamura T."/>
        </authorList>
    </citation>
    <scope>NUCLEOTIDE SEQUENCE</scope>
    <source>
        <strain evidence="1">NBRC 16418</strain>
    </source>
</reference>
<keyword evidence="2" id="KW-1185">Reference proteome</keyword>
<dbReference type="AlphaFoldDB" id="A0A8J4A2P9"/>
<dbReference type="Proteomes" id="UP000635606">
    <property type="component" value="Unassembled WGS sequence"/>
</dbReference>
<proteinExistence type="predicted"/>
<comment type="caution">
    <text evidence="1">The sequence shown here is derived from an EMBL/GenBank/DDBJ whole genome shotgun (WGS) entry which is preliminary data.</text>
</comment>
<sequence>MNASRASRSWLRAGTVIGTVLATVVGLSGVAAASAAPKGFVVHTGDLVLSSVAGRYTGTMPVSVRNASGNPAASPFMKVTLPDGLRFVGAGVPCLVLSDGWGCGLGTFAAGERRTVTLSFGSSAGPERFARITAAATVTVTDGQAAPDARATDRYAGVLRSIFGSVRHPRPYTPSTVYDLALTANGGYTVTRAASAVTIRLPLVARNRTDATNDGAYVGATVDGVSVLPGVDPSAPCTSVCPVPGERWLVKGEVRYFALLVRMPPETAAGSYHVQAHAELALDFAPPIVDMTPADNTVDVTVVVPAA</sequence>
<protein>
    <recommendedName>
        <fullName evidence="3">DUF11 domain-containing protein</fullName>
    </recommendedName>
</protein>
<organism evidence="1 2">
    <name type="scientific">Virgisporangium ochraceum</name>
    <dbReference type="NCBI Taxonomy" id="65505"/>
    <lineage>
        <taxon>Bacteria</taxon>
        <taxon>Bacillati</taxon>
        <taxon>Actinomycetota</taxon>
        <taxon>Actinomycetes</taxon>
        <taxon>Micromonosporales</taxon>
        <taxon>Micromonosporaceae</taxon>
        <taxon>Virgisporangium</taxon>
    </lineage>
</organism>
<dbReference type="EMBL" id="BOPH01000088">
    <property type="protein sequence ID" value="GIJ71691.1"/>
    <property type="molecule type" value="Genomic_DNA"/>
</dbReference>
<evidence type="ECO:0000313" key="2">
    <source>
        <dbReference type="Proteomes" id="UP000635606"/>
    </source>
</evidence>